<name>A0A7S4C0N6_CHRCT</name>
<feature type="transmembrane region" description="Helical" evidence="10">
    <location>
        <begin position="256"/>
        <end position="277"/>
    </location>
</feature>
<protein>
    <recommendedName>
        <fullName evidence="12">Fluoride ion transporter CrcB</fullName>
    </recommendedName>
</protein>
<feature type="region of interest" description="Disordered" evidence="9">
    <location>
        <begin position="1"/>
        <end position="25"/>
    </location>
</feature>
<accession>A0A7S4C0N6</accession>
<evidence type="ECO:0000256" key="2">
    <source>
        <dbReference type="ARBA" id="ARBA00004651"/>
    </source>
</evidence>
<dbReference type="PANTHER" id="PTHR28259">
    <property type="entry name" value="FLUORIDE EXPORT PROTEIN 1-RELATED"/>
    <property type="match status" value="1"/>
</dbReference>
<keyword evidence="6 10" id="KW-0472">Membrane</keyword>
<dbReference type="InterPro" id="IPR003691">
    <property type="entry name" value="FluC"/>
</dbReference>
<proteinExistence type="inferred from homology"/>
<evidence type="ECO:0000256" key="5">
    <source>
        <dbReference type="ARBA" id="ARBA00022989"/>
    </source>
</evidence>
<organism evidence="11">
    <name type="scientific">Chrysotila carterae</name>
    <name type="common">Marine alga</name>
    <name type="synonym">Syracosphaera carterae</name>
    <dbReference type="NCBI Taxonomy" id="13221"/>
    <lineage>
        <taxon>Eukaryota</taxon>
        <taxon>Haptista</taxon>
        <taxon>Haptophyta</taxon>
        <taxon>Prymnesiophyceae</taxon>
        <taxon>Isochrysidales</taxon>
        <taxon>Isochrysidaceae</taxon>
        <taxon>Chrysotila</taxon>
    </lineage>
</organism>
<feature type="transmembrane region" description="Helical" evidence="10">
    <location>
        <begin position="289"/>
        <end position="306"/>
    </location>
</feature>
<feature type="transmembrane region" description="Helical" evidence="10">
    <location>
        <begin position="351"/>
        <end position="372"/>
    </location>
</feature>
<dbReference type="Pfam" id="PF02537">
    <property type="entry name" value="CRCB"/>
    <property type="match status" value="2"/>
</dbReference>
<feature type="transmembrane region" description="Helical" evidence="10">
    <location>
        <begin position="206"/>
        <end position="231"/>
    </location>
</feature>
<dbReference type="AlphaFoldDB" id="A0A7S4C0N6"/>
<feature type="transmembrane region" description="Helical" evidence="10">
    <location>
        <begin position="393"/>
        <end position="416"/>
    </location>
</feature>
<evidence type="ECO:0000256" key="1">
    <source>
        <dbReference type="ARBA" id="ARBA00002598"/>
    </source>
</evidence>
<reference evidence="11" key="1">
    <citation type="submission" date="2021-01" db="EMBL/GenBank/DDBJ databases">
        <authorList>
            <person name="Corre E."/>
            <person name="Pelletier E."/>
            <person name="Niang G."/>
            <person name="Scheremetjew M."/>
            <person name="Finn R."/>
            <person name="Kale V."/>
            <person name="Holt S."/>
            <person name="Cochrane G."/>
            <person name="Meng A."/>
            <person name="Brown T."/>
            <person name="Cohen L."/>
        </authorList>
    </citation>
    <scope>NUCLEOTIDE SEQUENCE</scope>
    <source>
        <strain evidence="11">CCMP645</strain>
    </source>
</reference>
<evidence type="ECO:0008006" key="12">
    <source>
        <dbReference type="Google" id="ProtNLM"/>
    </source>
</evidence>
<evidence type="ECO:0000256" key="10">
    <source>
        <dbReference type="SAM" id="Phobius"/>
    </source>
</evidence>
<gene>
    <name evidence="11" type="ORF">PCAR00345_LOCUS35934</name>
</gene>
<sequence length="422" mass="44823">MCVKQKVSKPAEAKTSCPVEPMSGQRAEIGNSASYSAGEPAKSSTKGIDVEVEAEPRKLCGFTRKSFLKFTDEVLALSMCGQLGIVCRDFLTAASKDVLVAPLFSALASNMLGSFAMGVLCDGKAASAYVRRAEPDSEGLLTAEANKVKGEKMPLLANLKASGGMASVLLGMRTGYCGAFTTLSSWNQSMVEHVVKAGGPTFADSFVGYLIGLLASVMSVVLGQMFALYIFELNIQGAWYSVWPHAFFAACGRRPWLVRLSFWALFLTGLALISAYAATLEESDDDRDLCFALLFGPLGVLLRWKLGKLLNAKFAPFPLGTFAANVLGCIGVGITKAVLDDPNGDSYWVSLQMAAIGLGFCGSLSTVSTFVTEVVDRLQPIAIKGAKAKSCTLWGVIYPVGTLAAGFVVGLASYGWSVWAYD</sequence>
<dbReference type="EMBL" id="HBIZ01056689">
    <property type="protein sequence ID" value="CAE0783231.1"/>
    <property type="molecule type" value="Transcribed_RNA"/>
</dbReference>
<keyword evidence="3" id="KW-1003">Cell membrane</keyword>
<keyword evidence="4 10" id="KW-0812">Transmembrane</keyword>
<evidence type="ECO:0000256" key="6">
    <source>
        <dbReference type="ARBA" id="ARBA00023136"/>
    </source>
</evidence>
<evidence type="ECO:0000256" key="9">
    <source>
        <dbReference type="SAM" id="MobiDB-lite"/>
    </source>
</evidence>
<comment type="catalytic activity">
    <reaction evidence="8">
        <text>fluoride(in) = fluoride(out)</text>
        <dbReference type="Rhea" id="RHEA:76159"/>
        <dbReference type="ChEBI" id="CHEBI:17051"/>
    </reaction>
    <physiologicalReaction direction="left-to-right" evidence="8">
        <dbReference type="Rhea" id="RHEA:76160"/>
    </physiologicalReaction>
</comment>
<evidence type="ECO:0000256" key="4">
    <source>
        <dbReference type="ARBA" id="ARBA00022692"/>
    </source>
</evidence>
<comment type="subcellular location">
    <subcellularLocation>
        <location evidence="2">Cell membrane</location>
        <topology evidence="2">Multi-pass membrane protein</topology>
    </subcellularLocation>
</comment>
<evidence type="ECO:0000256" key="3">
    <source>
        <dbReference type="ARBA" id="ARBA00022475"/>
    </source>
</evidence>
<keyword evidence="5 10" id="KW-1133">Transmembrane helix</keyword>
<comment type="function">
    <text evidence="1">Fluoride channel required for the rapid expulsion of cytoplasmic fluoride.</text>
</comment>
<dbReference type="PANTHER" id="PTHR28259:SF1">
    <property type="entry name" value="FLUORIDE EXPORT PROTEIN 1-RELATED"/>
    <property type="match status" value="1"/>
</dbReference>
<evidence type="ECO:0000256" key="7">
    <source>
        <dbReference type="ARBA" id="ARBA00035120"/>
    </source>
</evidence>
<comment type="similarity">
    <text evidence="7">Belongs to the fluoride channel Fluc/FEX (TC 1.A.43) family.</text>
</comment>
<evidence type="ECO:0000256" key="8">
    <source>
        <dbReference type="ARBA" id="ARBA00035585"/>
    </source>
</evidence>
<dbReference type="GO" id="GO:0005886">
    <property type="term" value="C:plasma membrane"/>
    <property type="evidence" value="ECO:0007669"/>
    <property type="project" value="UniProtKB-SubCell"/>
</dbReference>
<feature type="transmembrane region" description="Helical" evidence="10">
    <location>
        <begin position="318"/>
        <end position="339"/>
    </location>
</feature>
<dbReference type="GO" id="GO:1903425">
    <property type="term" value="F:fluoride transmembrane transporter activity"/>
    <property type="evidence" value="ECO:0007669"/>
    <property type="project" value="TreeGrafter"/>
</dbReference>
<evidence type="ECO:0000313" key="11">
    <source>
        <dbReference type="EMBL" id="CAE0783231.1"/>
    </source>
</evidence>